<dbReference type="InterPro" id="IPR000719">
    <property type="entry name" value="Prot_kinase_dom"/>
</dbReference>
<dbReference type="AlphaFoldDB" id="A0A9P3HIS8"/>
<name>A0A9P3HIS8_9FUNG</name>
<dbReference type="PROSITE" id="PS50011">
    <property type="entry name" value="PROTEIN_KINASE_DOM"/>
    <property type="match status" value="1"/>
</dbReference>
<evidence type="ECO:0000256" key="1">
    <source>
        <dbReference type="ARBA" id="ARBA00022741"/>
    </source>
</evidence>
<evidence type="ECO:0000256" key="3">
    <source>
        <dbReference type="SAM" id="MobiDB-lite"/>
    </source>
</evidence>
<comment type="caution">
    <text evidence="5">The sequence shown here is derived from an EMBL/GenBank/DDBJ whole genome shotgun (WGS) entry which is preliminary data.</text>
</comment>
<keyword evidence="6" id="KW-1185">Reference proteome</keyword>
<dbReference type="Gene3D" id="1.10.510.10">
    <property type="entry name" value="Transferase(Phosphotransferase) domain 1"/>
    <property type="match status" value="1"/>
</dbReference>
<reference evidence="5" key="2">
    <citation type="journal article" date="2022" name="Microbiol. Resour. Announc.">
        <title>Whole-Genome Sequence of Entomortierella parvispora E1425, a Mucoromycotan Fungus Associated with Burkholderiaceae-Related Endosymbiotic Bacteria.</title>
        <authorList>
            <person name="Herlambang A."/>
            <person name="Guo Y."/>
            <person name="Takashima Y."/>
            <person name="Narisawa K."/>
            <person name="Ohta H."/>
            <person name="Nishizawa T."/>
        </authorList>
    </citation>
    <scope>NUCLEOTIDE SEQUENCE</scope>
    <source>
        <strain evidence="5">E1425</strain>
    </source>
</reference>
<dbReference type="InterPro" id="IPR059179">
    <property type="entry name" value="MLKL-like_MCAfunc"/>
</dbReference>
<dbReference type="SUPFAM" id="SSF56112">
    <property type="entry name" value="Protein kinase-like (PK-like)"/>
    <property type="match status" value="1"/>
</dbReference>
<keyword evidence="1" id="KW-0547">Nucleotide-binding</keyword>
<dbReference type="GO" id="GO:0005524">
    <property type="term" value="F:ATP binding"/>
    <property type="evidence" value="ECO:0007669"/>
    <property type="project" value="UniProtKB-KW"/>
</dbReference>
<evidence type="ECO:0000313" key="6">
    <source>
        <dbReference type="Proteomes" id="UP000827284"/>
    </source>
</evidence>
<feature type="compositionally biased region" description="Acidic residues" evidence="3">
    <location>
        <begin position="128"/>
        <end position="143"/>
    </location>
</feature>
<evidence type="ECO:0000259" key="4">
    <source>
        <dbReference type="PROSITE" id="PS50011"/>
    </source>
</evidence>
<evidence type="ECO:0000313" key="5">
    <source>
        <dbReference type="EMBL" id="GJJ77489.1"/>
    </source>
</evidence>
<dbReference type="OrthoDB" id="3269467at2759"/>
<dbReference type="SMART" id="SM00219">
    <property type="entry name" value="TyrKc"/>
    <property type="match status" value="1"/>
</dbReference>
<protein>
    <recommendedName>
        <fullName evidence="4">Protein kinase domain-containing protein</fullName>
    </recommendedName>
</protein>
<dbReference type="InterPro" id="IPR020635">
    <property type="entry name" value="Tyr_kinase_cat_dom"/>
</dbReference>
<dbReference type="PANTHER" id="PTHR44329:SF298">
    <property type="entry name" value="MIXED LINEAGE KINASE DOMAIN-LIKE PROTEIN"/>
    <property type="match status" value="1"/>
</dbReference>
<dbReference type="CDD" id="cd21037">
    <property type="entry name" value="MLKL_NTD"/>
    <property type="match status" value="1"/>
</dbReference>
<dbReference type="InterPro" id="IPR051681">
    <property type="entry name" value="Ser/Thr_Kinases-Pseudokinases"/>
</dbReference>
<feature type="domain" description="Protein kinase" evidence="4">
    <location>
        <begin position="202"/>
        <end position="458"/>
    </location>
</feature>
<reference evidence="5" key="1">
    <citation type="submission" date="2021-11" db="EMBL/GenBank/DDBJ databases">
        <authorList>
            <person name="Herlambang A."/>
            <person name="Guo Y."/>
            <person name="Takashima Y."/>
            <person name="Nishizawa T."/>
        </authorList>
    </citation>
    <scope>NUCLEOTIDE SEQUENCE</scope>
    <source>
        <strain evidence="5">E1425</strain>
    </source>
</reference>
<dbReference type="InterPro" id="IPR008266">
    <property type="entry name" value="Tyr_kinase_AS"/>
</dbReference>
<dbReference type="InterPro" id="IPR011009">
    <property type="entry name" value="Kinase-like_dom_sf"/>
</dbReference>
<evidence type="ECO:0000256" key="2">
    <source>
        <dbReference type="ARBA" id="ARBA00022840"/>
    </source>
</evidence>
<dbReference type="PANTHER" id="PTHR44329">
    <property type="entry name" value="SERINE/THREONINE-PROTEIN KINASE TNNI3K-RELATED"/>
    <property type="match status" value="1"/>
</dbReference>
<feature type="compositionally biased region" description="Acidic residues" evidence="3">
    <location>
        <begin position="151"/>
        <end position="161"/>
    </location>
</feature>
<dbReference type="PROSITE" id="PS00109">
    <property type="entry name" value="PROTEIN_KINASE_TYR"/>
    <property type="match status" value="1"/>
</dbReference>
<dbReference type="Pfam" id="PF07714">
    <property type="entry name" value="PK_Tyr_Ser-Thr"/>
    <property type="match status" value="1"/>
</dbReference>
<feature type="region of interest" description="Disordered" evidence="3">
    <location>
        <begin position="113"/>
        <end position="161"/>
    </location>
</feature>
<gene>
    <name evidence="5" type="ORF">EMPS_09848</name>
</gene>
<dbReference type="Proteomes" id="UP000827284">
    <property type="component" value="Unassembled WGS sequence"/>
</dbReference>
<dbReference type="InterPro" id="IPR001245">
    <property type="entry name" value="Ser-Thr/Tyr_kinase_cat_dom"/>
</dbReference>
<sequence length="464" mass="52295">MSDIAAVVSIVSSMVTTISSSVSDVKFNKHVCGQLARKCEWLEDQLKNGDLGSPTNPALKQLVRVLMVCEKDLKKFASFGLLMRIIRSGGIPKICKAHIEELDEWVKRIKDTTSARDAPSHVSPVEAGNEEEESDDDDDDGDESENRNANENDDEDNEDNMEAMGYDTRVSENQDHAREALLSESVPRQLRRRADLNPDYLQFERQPVGTFSFGTIYRGTYNGEAVYIRELRNDIPRTIVANIRAGIILAQCLSDCEKIVRVYGICGDRKIVTAVSANGPLSEYTEKLTVLQKVAIARMVADALVFMHDIQEKREGKRVLHRDIRASNILLTEKLEPVLTGFEMCKLDGELTKDRPDIEQSLKKWWPPERLCDCGTYPASDVYSFGVLLFEISTGKEPKPEDDKDDLVALERDSISERYSTLMESCLEGHGNARPKMDKIVEELLEIEADLEPAGPFLRMMREE</sequence>
<proteinExistence type="predicted"/>
<accession>A0A9P3HIS8</accession>
<dbReference type="EMBL" id="BQFW01000013">
    <property type="protein sequence ID" value="GJJ77489.1"/>
    <property type="molecule type" value="Genomic_DNA"/>
</dbReference>
<organism evidence="5 6">
    <name type="scientific">Entomortierella parvispora</name>
    <dbReference type="NCBI Taxonomy" id="205924"/>
    <lineage>
        <taxon>Eukaryota</taxon>
        <taxon>Fungi</taxon>
        <taxon>Fungi incertae sedis</taxon>
        <taxon>Mucoromycota</taxon>
        <taxon>Mortierellomycotina</taxon>
        <taxon>Mortierellomycetes</taxon>
        <taxon>Mortierellales</taxon>
        <taxon>Mortierellaceae</taxon>
        <taxon>Entomortierella</taxon>
    </lineage>
</organism>
<keyword evidence="2" id="KW-0067">ATP-binding</keyword>
<dbReference type="GO" id="GO:0004713">
    <property type="term" value="F:protein tyrosine kinase activity"/>
    <property type="evidence" value="ECO:0007669"/>
    <property type="project" value="InterPro"/>
</dbReference>
<dbReference type="GO" id="GO:0097527">
    <property type="term" value="P:necroptotic signaling pathway"/>
    <property type="evidence" value="ECO:0007669"/>
    <property type="project" value="TreeGrafter"/>
</dbReference>